<comment type="similarity">
    <text evidence="1">Belongs to the phosducin family.</text>
</comment>
<evidence type="ECO:0000259" key="3">
    <source>
        <dbReference type="Pfam" id="PF02114"/>
    </source>
</evidence>
<evidence type="ECO:0000256" key="2">
    <source>
        <dbReference type="SAM" id="MobiDB-lite"/>
    </source>
</evidence>
<feature type="compositionally biased region" description="Basic and acidic residues" evidence="2">
    <location>
        <begin position="20"/>
        <end position="48"/>
    </location>
</feature>
<dbReference type="Pfam" id="PF02114">
    <property type="entry name" value="Phosducin"/>
    <property type="match status" value="1"/>
</dbReference>
<dbReference type="InterPro" id="IPR001200">
    <property type="entry name" value="Phosducin"/>
</dbReference>
<evidence type="ECO:0000256" key="1">
    <source>
        <dbReference type="ARBA" id="ARBA00009686"/>
    </source>
</evidence>
<dbReference type="InterPro" id="IPR036249">
    <property type="entry name" value="Thioredoxin-like_sf"/>
</dbReference>
<feature type="region of interest" description="Disordered" evidence="2">
    <location>
        <begin position="1"/>
        <end position="70"/>
    </location>
</feature>
<dbReference type="InterPro" id="IPR051499">
    <property type="entry name" value="Phosducin-like_reg"/>
</dbReference>
<evidence type="ECO:0000313" key="4">
    <source>
        <dbReference type="EMBL" id="KAF2453240.1"/>
    </source>
</evidence>
<dbReference type="PANTHER" id="PTHR46052">
    <property type="entry name" value="PHOSDUCIN-LIKE PROTEIN"/>
    <property type="match status" value="1"/>
</dbReference>
<dbReference type="OrthoDB" id="70588at2759"/>
<dbReference type="Gene3D" id="3.40.30.10">
    <property type="entry name" value="Glutaredoxin"/>
    <property type="match status" value="1"/>
</dbReference>
<dbReference type="SUPFAM" id="SSF52833">
    <property type="entry name" value="Thioredoxin-like"/>
    <property type="match status" value="1"/>
</dbReference>
<reference evidence="4" key="1">
    <citation type="journal article" date="2020" name="Stud. Mycol.">
        <title>101 Dothideomycetes genomes: a test case for predicting lifestyles and emergence of pathogens.</title>
        <authorList>
            <person name="Haridas S."/>
            <person name="Albert R."/>
            <person name="Binder M."/>
            <person name="Bloem J."/>
            <person name="Labutti K."/>
            <person name="Salamov A."/>
            <person name="Andreopoulos B."/>
            <person name="Baker S."/>
            <person name="Barry K."/>
            <person name="Bills G."/>
            <person name="Bluhm B."/>
            <person name="Cannon C."/>
            <person name="Castanera R."/>
            <person name="Culley D."/>
            <person name="Daum C."/>
            <person name="Ezra D."/>
            <person name="Gonzalez J."/>
            <person name="Henrissat B."/>
            <person name="Kuo A."/>
            <person name="Liang C."/>
            <person name="Lipzen A."/>
            <person name="Lutzoni F."/>
            <person name="Magnuson J."/>
            <person name="Mondo S."/>
            <person name="Nolan M."/>
            <person name="Ohm R."/>
            <person name="Pangilinan J."/>
            <person name="Park H.-J."/>
            <person name="Ramirez L."/>
            <person name="Alfaro M."/>
            <person name="Sun H."/>
            <person name="Tritt A."/>
            <person name="Yoshinaga Y."/>
            <person name="Zwiers L.-H."/>
            <person name="Turgeon B."/>
            <person name="Goodwin S."/>
            <person name="Spatafora J."/>
            <person name="Crous P."/>
            <person name="Grigoriev I."/>
        </authorList>
    </citation>
    <scope>NUCLEOTIDE SEQUENCE</scope>
    <source>
        <strain evidence="4">ATCC 16933</strain>
    </source>
</reference>
<dbReference type="GO" id="GO:0008277">
    <property type="term" value="P:regulation of G protein-coupled receptor signaling pathway"/>
    <property type="evidence" value="ECO:0007669"/>
    <property type="project" value="InterPro"/>
</dbReference>
<feature type="domain" description="Phosducin" evidence="3">
    <location>
        <begin position="139"/>
        <end position="266"/>
    </location>
</feature>
<name>A0A6A6NNA3_9PEZI</name>
<dbReference type="InterPro" id="IPR024253">
    <property type="entry name" value="Phosducin_thioredoxin-like_dom"/>
</dbReference>
<protein>
    <submittedName>
        <fullName evidence="4">Thioredoxin-like protein</fullName>
    </submittedName>
</protein>
<dbReference type="AlphaFoldDB" id="A0A6A6NNA3"/>
<proteinExistence type="inferred from homology"/>
<evidence type="ECO:0000313" key="5">
    <source>
        <dbReference type="Proteomes" id="UP000799766"/>
    </source>
</evidence>
<gene>
    <name evidence="4" type="ORF">BDY21DRAFT_143702</name>
</gene>
<keyword evidence="5" id="KW-1185">Reference proteome</keyword>
<sequence>MTSAQDEFNELFREKGRRTGHPEDDSDNDNHHHNNNRERETFFEKDSDAGDDEDDTHPSSSANTSKMRSRYYLPKLRSEANTGPKGVIADAQAFEAAKRNAHKLPFMSSGKKEARTTPPPSSLDNNDKGGSFLDGERSSDDEDAFLARWRANRLKELSRSRNSSPANRRRYGSLLTVDAEGFLDAIEKVQRDTIVVVFIYDDMSDISDMVEDSLRLLARRHSTTRFVKLHYEEAEMEVAGVPAIIAYRGGEKFAGLVPLVDEMPDDAGLDPAGLEHVLKR</sequence>
<feature type="region of interest" description="Disordered" evidence="2">
    <location>
        <begin position="101"/>
        <end position="139"/>
    </location>
</feature>
<accession>A0A6A6NNA3</accession>
<dbReference type="CDD" id="cd02987">
    <property type="entry name" value="Phd_like_Phd"/>
    <property type="match status" value="1"/>
</dbReference>
<dbReference type="PANTHER" id="PTHR46052:SF1">
    <property type="entry name" value="PHOSDUCIN-LIKE PROTEIN"/>
    <property type="match status" value="1"/>
</dbReference>
<organism evidence="4 5">
    <name type="scientific">Lineolata rhizophorae</name>
    <dbReference type="NCBI Taxonomy" id="578093"/>
    <lineage>
        <taxon>Eukaryota</taxon>
        <taxon>Fungi</taxon>
        <taxon>Dikarya</taxon>
        <taxon>Ascomycota</taxon>
        <taxon>Pezizomycotina</taxon>
        <taxon>Dothideomycetes</taxon>
        <taxon>Dothideomycetes incertae sedis</taxon>
        <taxon>Lineolatales</taxon>
        <taxon>Lineolataceae</taxon>
        <taxon>Lineolata</taxon>
    </lineage>
</organism>
<dbReference type="EMBL" id="MU001699">
    <property type="protein sequence ID" value="KAF2453240.1"/>
    <property type="molecule type" value="Genomic_DNA"/>
</dbReference>
<dbReference type="Proteomes" id="UP000799766">
    <property type="component" value="Unassembled WGS sequence"/>
</dbReference>